<evidence type="ECO:0000256" key="1">
    <source>
        <dbReference type="ARBA" id="ARBA00009558"/>
    </source>
</evidence>
<sequence>MFATSTFIDNGKESEASRNDSQQNTEEYVDQRQETIISEDTNETIDNASTRDRIYVEHNREEINSVIMNDVNDFKKSSNPILGYVDEPLLPLVKACAPLNDILHDLSKYVQLALNETPEEPLDNLTIDESAAIRLYTIEWNAPHRSLYSMLNHTLKTGTREDVRPYFKYLKLFLTAVIKLPCLPQLTVWRGVTRNLRAEFPPGTLVTWWPFSSCTTSLTVLQNNMYLGISGDRTLFSVEVINGRSINGHSHFVTEDEVLLLPGTHMEDQSQVSPAPELYIVHLKQLIPEEVLLEPPFEGARIFPKIKRSWYRKKRYIIPICFLMAIFIGGAIIGAVVGSKLAANKK</sequence>
<dbReference type="EC" id="2.4.2.31" evidence="6"/>
<dbReference type="Gene3D" id="3.90.176.10">
    <property type="entry name" value="Toxin ADP-ribosyltransferase, Chain A, domain 1"/>
    <property type="match status" value="1"/>
</dbReference>
<feature type="non-terminal residue" evidence="10">
    <location>
        <position position="1"/>
    </location>
</feature>
<dbReference type="PROSITE" id="PS51996">
    <property type="entry name" value="TR_MART"/>
    <property type="match status" value="1"/>
</dbReference>
<keyword evidence="8" id="KW-0812">Transmembrane</keyword>
<dbReference type="InterPro" id="IPR000768">
    <property type="entry name" value="ART"/>
</dbReference>
<evidence type="ECO:0000256" key="8">
    <source>
        <dbReference type="SAM" id="Phobius"/>
    </source>
</evidence>
<evidence type="ECO:0000313" key="10">
    <source>
        <dbReference type="EMBL" id="CAF4216304.1"/>
    </source>
</evidence>
<keyword evidence="8" id="KW-1133">Transmembrane helix</keyword>
<keyword evidence="6" id="KW-0521">NADP</keyword>
<accession>A0A820C5H2</accession>
<keyword evidence="4" id="KW-0548">Nucleotidyltransferase</keyword>
<evidence type="ECO:0000256" key="3">
    <source>
        <dbReference type="ARBA" id="ARBA00022679"/>
    </source>
</evidence>
<evidence type="ECO:0000256" key="4">
    <source>
        <dbReference type="ARBA" id="ARBA00022695"/>
    </source>
</evidence>
<feature type="region of interest" description="Disordered" evidence="7">
    <location>
        <begin position="1"/>
        <end position="31"/>
    </location>
</feature>
<proteinExistence type="inferred from homology"/>
<gene>
    <name evidence="10" type="ORF">FNK824_LOCUS37023</name>
    <name evidence="9" type="ORF">JBS370_LOCUS36557</name>
</gene>
<evidence type="ECO:0000313" key="9">
    <source>
        <dbReference type="EMBL" id="CAF4201748.1"/>
    </source>
</evidence>
<evidence type="ECO:0000256" key="2">
    <source>
        <dbReference type="ARBA" id="ARBA00022676"/>
    </source>
</evidence>
<evidence type="ECO:0000256" key="5">
    <source>
        <dbReference type="ARBA" id="ARBA00047597"/>
    </source>
</evidence>
<reference evidence="10" key="1">
    <citation type="submission" date="2021-02" db="EMBL/GenBank/DDBJ databases">
        <authorList>
            <person name="Nowell W R."/>
        </authorList>
    </citation>
    <scope>NUCLEOTIDE SEQUENCE</scope>
</reference>
<feature type="transmembrane region" description="Helical" evidence="8">
    <location>
        <begin position="316"/>
        <end position="337"/>
    </location>
</feature>
<organism evidence="10 11">
    <name type="scientific">Rotaria sordida</name>
    <dbReference type="NCBI Taxonomy" id="392033"/>
    <lineage>
        <taxon>Eukaryota</taxon>
        <taxon>Metazoa</taxon>
        <taxon>Spiralia</taxon>
        <taxon>Gnathifera</taxon>
        <taxon>Rotifera</taxon>
        <taxon>Eurotatoria</taxon>
        <taxon>Bdelloidea</taxon>
        <taxon>Philodinida</taxon>
        <taxon>Philodinidae</taxon>
        <taxon>Rotaria</taxon>
    </lineage>
</organism>
<evidence type="ECO:0000256" key="6">
    <source>
        <dbReference type="RuleBase" id="RU361228"/>
    </source>
</evidence>
<dbReference type="GO" id="GO:0106274">
    <property type="term" value="F:NAD+-protein-arginine ADP-ribosyltransferase activity"/>
    <property type="evidence" value="ECO:0007669"/>
    <property type="project" value="UniProtKB-EC"/>
</dbReference>
<dbReference type="EMBL" id="CAJOBD010014630">
    <property type="protein sequence ID" value="CAF4201748.1"/>
    <property type="molecule type" value="Genomic_DNA"/>
</dbReference>
<dbReference type="EMBL" id="CAJOBE010018004">
    <property type="protein sequence ID" value="CAF4216304.1"/>
    <property type="molecule type" value="Genomic_DNA"/>
</dbReference>
<comment type="caution">
    <text evidence="10">The sequence shown here is derived from an EMBL/GenBank/DDBJ whole genome shotgun (WGS) entry which is preliminary data.</text>
</comment>
<keyword evidence="8" id="KW-0472">Membrane</keyword>
<keyword evidence="3 6" id="KW-0808">Transferase</keyword>
<dbReference type="Proteomes" id="UP000663836">
    <property type="component" value="Unassembled WGS sequence"/>
</dbReference>
<protein>
    <recommendedName>
        <fullName evidence="6">NAD(P)(+)--arginine ADP-ribosyltransferase</fullName>
        <ecNumber evidence="6">2.4.2.31</ecNumber>
    </recommendedName>
    <alternativeName>
        <fullName evidence="6">Mono(ADP-ribosyl)transferase</fullName>
    </alternativeName>
</protein>
<comment type="similarity">
    <text evidence="1 6">Belongs to the Arg-specific ADP-ribosyltransferase family.</text>
</comment>
<dbReference type="Pfam" id="PF01129">
    <property type="entry name" value="ART"/>
    <property type="match status" value="1"/>
</dbReference>
<dbReference type="SUPFAM" id="SSF56399">
    <property type="entry name" value="ADP-ribosylation"/>
    <property type="match status" value="1"/>
</dbReference>
<name>A0A820C5H2_9BILA</name>
<dbReference type="AlphaFoldDB" id="A0A820C5H2"/>
<evidence type="ECO:0000256" key="7">
    <source>
        <dbReference type="SAM" id="MobiDB-lite"/>
    </source>
</evidence>
<dbReference type="Proteomes" id="UP000663874">
    <property type="component" value="Unassembled WGS sequence"/>
</dbReference>
<evidence type="ECO:0000313" key="11">
    <source>
        <dbReference type="Proteomes" id="UP000663874"/>
    </source>
</evidence>
<comment type="catalytic activity">
    <reaction evidence="5 6">
        <text>L-arginyl-[protein] + NAD(+) = N(omega)-(ADP-D-ribosyl)-L-arginyl-[protein] + nicotinamide + H(+)</text>
        <dbReference type="Rhea" id="RHEA:19149"/>
        <dbReference type="Rhea" id="RHEA-COMP:10532"/>
        <dbReference type="Rhea" id="RHEA-COMP:15087"/>
        <dbReference type="ChEBI" id="CHEBI:15378"/>
        <dbReference type="ChEBI" id="CHEBI:17154"/>
        <dbReference type="ChEBI" id="CHEBI:29965"/>
        <dbReference type="ChEBI" id="CHEBI:57540"/>
        <dbReference type="ChEBI" id="CHEBI:142554"/>
        <dbReference type="EC" id="2.4.2.31"/>
    </reaction>
</comment>
<keyword evidence="2 6" id="KW-0328">Glycosyltransferase</keyword>
<dbReference type="GO" id="GO:0016779">
    <property type="term" value="F:nucleotidyltransferase activity"/>
    <property type="evidence" value="ECO:0007669"/>
    <property type="project" value="UniProtKB-KW"/>
</dbReference>
<keyword evidence="6" id="KW-0520">NAD</keyword>